<protein>
    <submittedName>
        <fullName evidence="1">Uncharacterized protein</fullName>
    </submittedName>
</protein>
<accession>A0AAV4SWP2</accession>
<keyword evidence="2" id="KW-1185">Reference proteome</keyword>
<sequence length="160" mass="18475">MSSFLPLQEKYAPVGRAAFLQPQGIIIRKCILRYICDARWKFLNREEEKQESRNRISSGLYSSLSNVELSSSSGRNMPPVGRAASFPTTWKASLFENAFCDISVTHAANFKQRRREAGISESYFQRVIQFRKKVALLKILWRFSINVYPVILKHQNAKDK</sequence>
<proteinExistence type="predicted"/>
<evidence type="ECO:0000313" key="2">
    <source>
        <dbReference type="Proteomes" id="UP001054945"/>
    </source>
</evidence>
<reference evidence="1 2" key="1">
    <citation type="submission" date="2021-06" db="EMBL/GenBank/DDBJ databases">
        <title>Caerostris extrusa draft genome.</title>
        <authorList>
            <person name="Kono N."/>
            <person name="Arakawa K."/>
        </authorList>
    </citation>
    <scope>NUCLEOTIDE SEQUENCE [LARGE SCALE GENOMIC DNA]</scope>
</reference>
<comment type="caution">
    <text evidence="1">The sequence shown here is derived from an EMBL/GenBank/DDBJ whole genome shotgun (WGS) entry which is preliminary data.</text>
</comment>
<gene>
    <name evidence="1" type="ORF">CEXT_393981</name>
</gene>
<dbReference type="Proteomes" id="UP001054945">
    <property type="component" value="Unassembled WGS sequence"/>
</dbReference>
<dbReference type="EMBL" id="BPLR01010367">
    <property type="protein sequence ID" value="GIY38888.1"/>
    <property type="molecule type" value="Genomic_DNA"/>
</dbReference>
<evidence type="ECO:0000313" key="1">
    <source>
        <dbReference type="EMBL" id="GIY38888.1"/>
    </source>
</evidence>
<dbReference type="AlphaFoldDB" id="A0AAV4SWP2"/>
<name>A0AAV4SWP2_CAEEX</name>
<organism evidence="1 2">
    <name type="scientific">Caerostris extrusa</name>
    <name type="common">Bark spider</name>
    <name type="synonym">Caerostris bankana</name>
    <dbReference type="NCBI Taxonomy" id="172846"/>
    <lineage>
        <taxon>Eukaryota</taxon>
        <taxon>Metazoa</taxon>
        <taxon>Ecdysozoa</taxon>
        <taxon>Arthropoda</taxon>
        <taxon>Chelicerata</taxon>
        <taxon>Arachnida</taxon>
        <taxon>Araneae</taxon>
        <taxon>Araneomorphae</taxon>
        <taxon>Entelegynae</taxon>
        <taxon>Araneoidea</taxon>
        <taxon>Araneidae</taxon>
        <taxon>Caerostris</taxon>
    </lineage>
</organism>